<reference evidence="1 2" key="1">
    <citation type="journal article" date="2022" name="New Phytol.">
        <title>Ecological generalism drives hyperdiversity of secondary metabolite gene clusters in xylarialean endophytes.</title>
        <authorList>
            <person name="Franco M.E.E."/>
            <person name="Wisecaver J.H."/>
            <person name="Arnold A.E."/>
            <person name="Ju Y.M."/>
            <person name="Slot J.C."/>
            <person name="Ahrendt S."/>
            <person name="Moore L.P."/>
            <person name="Eastman K.E."/>
            <person name="Scott K."/>
            <person name="Konkel Z."/>
            <person name="Mondo S.J."/>
            <person name="Kuo A."/>
            <person name="Hayes R.D."/>
            <person name="Haridas S."/>
            <person name="Andreopoulos B."/>
            <person name="Riley R."/>
            <person name="LaButti K."/>
            <person name="Pangilinan J."/>
            <person name="Lipzen A."/>
            <person name="Amirebrahimi M."/>
            <person name="Yan J."/>
            <person name="Adam C."/>
            <person name="Keymanesh K."/>
            <person name="Ng V."/>
            <person name="Louie K."/>
            <person name="Northen T."/>
            <person name="Drula E."/>
            <person name="Henrissat B."/>
            <person name="Hsieh H.M."/>
            <person name="Youens-Clark K."/>
            <person name="Lutzoni F."/>
            <person name="Miadlikowska J."/>
            <person name="Eastwood D.C."/>
            <person name="Hamelin R.C."/>
            <person name="Grigoriev I.V."/>
            <person name="U'Ren J.M."/>
        </authorList>
    </citation>
    <scope>NUCLEOTIDE SEQUENCE [LARGE SCALE GENOMIC DNA]</scope>
    <source>
        <strain evidence="1 2">ER1909</strain>
    </source>
</reference>
<keyword evidence="2" id="KW-1185">Reference proteome</keyword>
<accession>A0ACC0CNV3</accession>
<evidence type="ECO:0000313" key="1">
    <source>
        <dbReference type="EMBL" id="KAI6082099.1"/>
    </source>
</evidence>
<sequence>MTYEFASLMTLGILLGQTRPRSFTDKYSTSFLSLSHLVIPNNHTLTFLINKVVNLRGYPPFMMSSNSNFSFSSSSVSYSSSTTHNGNTTGTHYAEHTTSNPSGTTTHTASQRLGGPTHHEQREYDASGRLVSSEGRAVSGNNTDSSRRIQDVSDEQQRENDRLYEERIEDEYAKREGGA</sequence>
<comment type="caution">
    <text evidence="1">The sequence shown here is derived from an EMBL/GenBank/DDBJ whole genome shotgun (WGS) entry which is preliminary data.</text>
</comment>
<dbReference type="Proteomes" id="UP001497680">
    <property type="component" value="Unassembled WGS sequence"/>
</dbReference>
<proteinExistence type="predicted"/>
<evidence type="ECO:0000313" key="2">
    <source>
        <dbReference type="Proteomes" id="UP001497680"/>
    </source>
</evidence>
<dbReference type="EMBL" id="MU394378">
    <property type="protein sequence ID" value="KAI6082099.1"/>
    <property type="molecule type" value="Genomic_DNA"/>
</dbReference>
<gene>
    <name evidence="1" type="ORF">F4821DRAFT_247790</name>
</gene>
<name>A0ACC0CNV3_9PEZI</name>
<protein>
    <submittedName>
        <fullName evidence="1">Uncharacterized protein</fullName>
    </submittedName>
</protein>
<organism evidence="1 2">
    <name type="scientific">Hypoxylon rubiginosum</name>
    <dbReference type="NCBI Taxonomy" id="110542"/>
    <lineage>
        <taxon>Eukaryota</taxon>
        <taxon>Fungi</taxon>
        <taxon>Dikarya</taxon>
        <taxon>Ascomycota</taxon>
        <taxon>Pezizomycotina</taxon>
        <taxon>Sordariomycetes</taxon>
        <taxon>Xylariomycetidae</taxon>
        <taxon>Xylariales</taxon>
        <taxon>Hypoxylaceae</taxon>
        <taxon>Hypoxylon</taxon>
    </lineage>
</organism>